<reference evidence="1" key="1">
    <citation type="journal article" date="2017" name="Nature">
        <title>The sunflower genome provides insights into oil metabolism, flowering and Asterid evolution.</title>
        <authorList>
            <person name="Badouin H."/>
            <person name="Gouzy J."/>
            <person name="Grassa C.J."/>
            <person name="Murat F."/>
            <person name="Staton S.E."/>
            <person name="Cottret L."/>
            <person name="Lelandais-Briere C."/>
            <person name="Owens G.L."/>
            <person name="Carrere S."/>
            <person name="Mayjonade B."/>
            <person name="Legrand L."/>
            <person name="Gill N."/>
            <person name="Kane N.C."/>
            <person name="Bowers J.E."/>
            <person name="Hubner S."/>
            <person name="Bellec A."/>
            <person name="Berard A."/>
            <person name="Berges H."/>
            <person name="Blanchet N."/>
            <person name="Boniface M.C."/>
            <person name="Brunel D."/>
            <person name="Catrice O."/>
            <person name="Chaidir N."/>
            <person name="Claudel C."/>
            <person name="Donnadieu C."/>
            <person name="Faraut T."/>
            <person name="Fievet G."/>
            <person name="Helmstetter N."/>
            <person name="King M."/>
            <person name="Knapp S.J."/>
            <person name="Lai Z."/>
            <person name="Le Paslier M.C."/>
            <person name="Lippi Y."/>
            <person name="Lorenzon L."/>
            <person name="Mandel J.R."/>
            <person name="Marage G."/>
            <person name="Marchand G."/>
            <person name="Marquand E."/>
            <person name="Bret-Mestries E."/>
            <person name="Morien E."/>
            <person name="Nambeesan S."/>
            <person name="Nguyen T."/>
            <person name="Pegot-Espagnet P."/>
            <person name="Pouilly N."/>
            <person name="Raftis F."/>
            <person name="Sallet E."/>
            <person name="Schiex T."/>
            <person name="Thomas J."/>
            <person name="Vandecasteele C."/>
            <person name="Vares D."/>
            <person name="Vear F."/>
            <person name="Vautrin S."/>
            <person name="Crespi M."/>
            <person name="Mangin B."/>
            <person name="Burke J.M."/>
            <person name="Salse J."/>
            <person name="Munos S."/>
            <person name="Vincourt P."/>
            <person name="Rieseberg L.H."/>
            <person name="Langlade N.B."/>
        </authorList>
    </citation>
    <scope>NUCLEOTIDE SEQUENCE</scope>
    <source>
        <tissue evidence="1">Leaves</tissue>
    </source>
</reference>
<evidence type="ECO:0000313" key="1">
    <source>
        <dbReference type="EMBL" id="KAF5761290.1"/>
    </source>
</evidence>
<evidence type="ECO:0000313" key="2">
    <source>
        <dbReference type="Proteomes" id="UP000215914"/>
    </source>
</evidence>
<keyword evidence="2" id="KW-1185">Reference proteome</keyword>
<organism evidence="1 2">
    <name type="scientific">Helianthus annuus</name>
    <name type="common">Common sunflower</name>
    <dbReference type="NCBI Taxonomy" id="4232"/>
    <lineage>
        <taxon>Eukaryota</taxon>
        <taxon>Viridiplantae</taxon>
        <taxon>Streptophyta</taxon>
        <taxon>Embryophyta</taxon>
        <taxon>Tracheophyta</taxon>
        <taxon>Spermatophyta</taxon>
        <taxon>Magnoliopsida</taxon>
        <taxon>eudicotyledons</taxon>
        <taxon>Gunneridae</taxon>
        <taxon>Pentapetalae</taxon>
        <taxon>asterids</taxon>
        <taxon>campanulids</taxon>
        <taxon>Asterales</taxon>
        <taxon>Asteraceae</taxon>
        <taxon>Asteroideae</taxon>
        <taxon>Heliantheae alliance</taxon>
        <taxon>Heliantheae</taxon>
        <taxon>Helianthus</taxon>
    </lineage>
</organism>
<gene>
    <name evidence="1" type="ORF">HanXRQr2_Chr16g0763331</name>
</gene>
<name>A0A9K3GZ98_HELAN</name>
<protein>
    <submittedName>
        <fullName evidence="1">Uncharacterized protein</fullName>
    </submittedName>
</protein>
<proteinExistence type="predicted"/>
<dbReference type="Gramene" id="mRNA:HanXRQr2_Chr16g0763331">
    <property type="protein sequence ID" value="CDS:HanXRQr2_Chr16g0763331.1"/>
    <property type="gene ID" value="HanXRQr2_Chr16g0763331"/>
</dbReference>
<comment type="caution">
    <text evidence="1">The sequence shown here is derived from an EMBL/GenBank/DDBJ whole genome shotgun (WGS) entry which is preliminary data.</text>
</comment>
<dbReference type="EMBL" id="MNCJ02000331">
    <property type="protein sequence ID" value="KAF5761290.1"/>
    <property type="molecule type" value="Genomic_DNA"/>
</dbReference>
<accession>A0A9K3GZ98</accession>
<dbReference type="AlphaFoldDB" id="A0A9K3GZ98"/>
<dbReference type="Proteomes" id="UP000215914">
    <property type="component" value="Unassembled WGS sequence"/>
</dbReference>
<reference evidence="1" key="2">
    <citation type="submission" date="2020-06" db="EMBL/GenBank/DDBJ databases">
        <title>Helianthus annuus Genome sequencing and assembly Release 2.</title>
        <authorList>
            <person name="Gouzy J."/>
            <person name="Langlade N."/>
            <person name="Munos S."/>
        </authorList>
    </citation>
    <scope>NUCLEOTIDE SEQUENCE</scope>
    <source>
        <tissue evidence="1">Leaves</tissue>
    </source>
</reference>
<sequence length="168" mass="19803">MLFVLERLNSFSKDETKFKIQIFMLRIVRKLVTYHINFSPTCRTFCPCVRTIERYLSISKDHPSNKEIRKMNRSARKIISSSKDQKDFEGSILKCTKDQPCPTSKGVRKICDMCSKDARKICDMCSKDFERSSFEAVLVFIFRLMQVFRRIQMLWNFMNSDSVLGLII</sequence>